<dbReference type="HOGENOM" id="CLU_019986_0_0_1"/>
<dbReference type="FunCoup" id="F2Z686">
    <property type="interactions" value="134"/>
</dbReference>
<keyword evidence="7 9" id="KW-0906">Nuclear pore complex</keyword>
<evidence type="ECO:0000256" key="2">
    <source>
        <dbReference type="ARBA" id="ARBA00005573"/>
    </source>
</evidence>
<dbReference type="PANTHER" id="PTHR13373">
    <property type="entry name" value="FROUNT PROTEIN-RELATED"/>
    <property type="match status" value="1"/>
</dbReference>
<dbReference type="GO" id="GO:0031965">
    <property type="term" value="C:nuclear membrane"/>
    <property type="evidence" value="ECO:0007669"/>
    <property type="project" value="UniProtKB-UniRule"/>
</dbReference>
<dbReference type="PANTHER" id="PTHR13373:SF21">
    <property type="entry name" value="NUCLEAR PORE COMPLEX PROTEIN NUP85"/>
    <property type="match status" value="1"/>
</dbReference>
<keyword evidence="4 9" id="KW-0509">mRNA transport</keyword>
<evidence type="ECO:0000256" key="6">
    <source>
        <dbReference type="ARBA" id="ARBA00023010"/>
    </source>
</evidence>
<dbReference type="Proteomes" id="UP000001300">
    <property type="component" value="Chromosome F"/>
</dbReference>
<dbReference type="STRING" id="284591.F2Z686"/>
<gene>
    <name evidence="10" type="ORF">YALI0_F24563g</name>
</gene>
<reference evidence="10 11" key="1">
    <citation type="journal article" date="2004" name="Nature">
        <title>Genome evolution in yeasts.</title>
        <authorList>
            <consortium name="Genolevures"/>
            <person name="Dujon B."/>
            <person name="Sherman D."/>
            <person name="Fischer G."/>
            <person name="Durrens P."/>
            <person name="Casaregola S."/>
            <person name="Lafontaine I."/>
            <person name="de Montigny J."/>
            <person name="Marck C."/>
            <person name="Neuveglise C."/>
            <person name="Talla E."/>
            <person name="Goffard N."/>
            <person name="Frangeul L."/>
            <person name="Aigle M."/>
            <person name="Anthouard V."/>
            <person name="Babour A."/>
            <person name="Barbe V."/>
            <person name="Barnay S."/>
            <person name="Blanchin S."/>
            <person name="Beckerich J.M."/>
            <person name="Beyne E."/>
            <person name="Bleykasten C."/>
            <person name="Boisrame A."/>
            <person name="Boyer J."/>
            <person name="Cattolico L."/>
            <person name="Confanioleri F."/>
            <person name="de Daruvar A."/>
            <person name="Despons L."/>
            <person name="Fabre E."/>
            <person name="Fairhead C."/>
            <person name="Ferry-Dumazet H."/>
            <person name="Groppi A."/>
            <person name="Hantraye F."/>
            <person name="Hennequin C."/>
            <person name="Jauniaux N."/>
            <person name="Joyet P."/>
            <person name="Kachouri R."/>
            <person name="Kerrest A."/>
            <person name="Koszul R."/>
            <person name="Lemaire M."/>
            <person name="Lesur I."/>
            <person name="Ma L."/>
            <person name="Muller H."/>
            <person name="Nicaud J.M."/>
            <person name="Nikolski M."/>
            <person name="Oztas S."/>
            <person name="Ozier-Kalogeropoulos O."/>
            <person name="Pellenz S."/>
            <person name="Potier S."/>
            <person name="Richard G.F."/>
            <person name="Straub M.L."/>
            <person name="Suleau A."/>
            <person name="Swennene D."/>
            <person name="Tekaia F."/>
            <person name="Wesolowski-Louvel M."/>
            <person name="Westhof E."/>
            <person name="Wirth B."/>
            <person name="Zeniou-Meyer M."/>
            <person name="Zivanovic I."/>
            <person name="Bolotin-Fukuhara M."/>
            <person name="Thierry A."/>
            <person name="Bouchier C."/>
            <person name="Caudron B."/>
            <person name="Scarpelli C."/>
            <person name="Gaillardin C."/>
            <person name="Weissenbach J."/>
            <person name="Wincker P."/>
            <person name="Souciet J.L."/>
        </authorList>
    </citation>
    <scope>NUCLEOTIDE SEQUENCE [LARGE SCALE GENOMIC DNA]</scope>
    <source>
        <strain evidence="11">CLIB 122 / E 150</strain>
    </source>
</reference>
<accession>F2Z686</accession>
<organism evidence="10 11">
    <name type="scientific">Yarrowia lipolytica (strain CLIB 122 / E 150)</name>
    <name type="common">Yeast</name>
    <name type="synonym">Candida lipolytica</name>
    <dbReference type="NCBI Taxonomy" id="284591"/>
    <lineage>
        <taxon>Eukaryota</taxon>
        <taxon>Fungi</taxon>
        <taxon>Dikarya</taxon>
        <taxon>Ascomycota</taxon>
        <taxon>Saccharomycotina</taxon>
        <taxon>Dipodascomycetes</taxon>
        <taxon>Dipodascales</taxon>
        <taxon>Dipodascales incertae sedis</taxon>
        <taxon>Yarrowia</taxon>
    </lineage>
</organism>
<comment type="similarity">
    <text evidence="2 9">Belongs to the nucleoporin Nup85 family.</text>
</comment>
<evidence type="ECO:0000313" key="10">
    <source>
        <dbReference type="EMBL" id="CAG78646.1"/>
    </source>
</evidence>
<dbReference type="InterPro" id="IPR011502">
    <property type="entry name" value="Nucleoporin_Nup85"/>
</dbReference>
<dbReference type="EMBL" id="CR382132">
    <property type="protein sequence ID" value="CAG78646.1"/>
    <property type="molecule type" value="Genomic_DNA"/>
</dbReference>
<dbReference type="AlphaFoldDB" id="F2Z686"/>
<sequence length="708" mass="78777">MFSAPPATINGADNYISPDPLTAREFGEAEMETILDGDDTELPEITLPGAPIPEGQVEEWQKSRNMGFVMDPVIARGIAWFDAKPGQDGHATKEDRTLYPTTTRVGDEWSDNYKGFVAEAFATTLGPQAAEDLTQRFADFIESIKHYREEIRKDVDIVEAEPLDDAYSIALCIYAVYFHNGAAGQSGFFGSQSTYEVRQPLVEWVNVSEQQPSVELGKEVMSQTPPVQHKDFWKYIYQLVCRGMLKQASHCLHNSGAGEVDPSCQETLEQTIDILSRYPQGPGNVSFYFRQWHNSISTVQSKLLKINDAKIQKGLTTLLQVLAGDEDAIMGTNHTWYDALVTQQQYVDPCDSRMKGYYDAAVANYPVDTFTVWEAGASHAIKGSLLLAIETLENCDSVIAALVSNMCYDAGLLNGYGAANPAALPDYHLTNLALQCIGYDNLINVGIEVLQKLRDVAPARQILSLLLPRLPYDSAREIDWAIKKCKQNGLVEVEAEILQTLAQKAIHNNNNLMGLCMFAKNGNIAALRYHCWKLFKNALVAESPVEGDKSLADYVKDPASVSDVPAEVAECIAPYAVLTEYFNLRRSGQLVKSSEYLLALFEFPLLPTEYLGLLIHQLINYVSPISQQFNFSTSQFMTLLSAFDKWDKSQGTPAFEQGEELIKDMVDHSSDQNDWRKTFKIHELVMSELRLARTSVATMSSLKGLGGR</sequence>
<dbReference type="GO" id="GO:0017056">
    <property type="term" value="F:structural constituent of nuclear pore"/>
    <property type="evidence" value="ECO:0000318"/>
    <property type="project" value="GO_Central"/>
</dbReference>
<keyword evidence="9" id="KW-0472">Membrane</keyword>
<dbReference type="Pfam" id="PF07575">
    <property type="entry name" value="Nucleopor_Nup85"/>
    <property type="match status" value="1"/>
</dbReference>
<evidence type="ECO:0000256" key="4">
    <source>
        <dbReference type="ARBA" id="ARBA00022816"/>
    </source>
</evidence>
<evidence type="ECO:0000256" key="1">
    <source>
        <dbReference type="ARBA" id="ARBA00004567"/>
    </source>
</evidence>
<keyword evidence="5 9" id="KW-0653">Protein transport</keyword>
<evidence type="ECO:0000256" key="8">
    <source>
        <dbReference type="ARBA" id="ARBA00023242"/>
    </source>
</evidence>
<dbReference type="OMA" id="VKHYSWM"/>
<dbReference type="GO" id="GO:0006606">
    <property type="term" value="P:protein import into nucleus"/>
    <property type="evidence" value="ECO:0000318"/>
    <property type="project" value="GO_Central"/>
</dbReference>
<keyword evidence="8 9" id="KW-0539">Nucleus</keyword>
<evidence type="ECO:0000256" key="9">
    <source>
        <dbReference type="RuleBase" id="RU365073"/>
    </source>
</evidence>
<comment type="function">
    <text evidence="9">Functions as a component of the nuclear pore complex (NPC).</text>
</comment>
<dbReference type="GO" id="GO:0031080">
    <property type="term" value="C:nuclear pore outer ring"/>
    <property type="evidence" value="ECO:0000318"/>
    <property type="project" value="GO_Central"/>
</dbReference>
<dbReference type="KEGG" id="yli:2908529"/>
<evidence type="ECO:0000256" key="7">
    <source>
        <dbReference type="ARBA" id="ARBA00023132"/>
    </source>
</evidence>
<comment type="subcellular location">
    <subcellularLocation>
        <location evidence="1 9">Nucleus</location>
        <location evidence="1 9">Nuclear pore complex</location>
    </subcellularLocation>
</comment>
<dbReference type="InParanoid" id="F2Z686"/>
<proteinExistence type="inferred from homology"/>
<name>F2Z686_YARLI</name>
<dbReference type="GO" id="GO:0006406">
    <property type="term" value="P:mRNA export from nucleus"/>
    <property type="evidence" value="ECO:0000318"/>
    <property type="project" value="GO_Central"/>
</dbReference>
<keyword evidence="11" id="KW-1185">Reference proteome</keyword>
<evidence type="ECO:0000256" key="3">
    <source>
        <dbReference type="ARBA" id="ARBA00022448"/>
    </source>
</evidence>
<dbReference type="VEuPathDB" id="FungiDB:YALI0_F24563g"/>
<protein>
    <recommendedName>
        <fullName evidence="9">Nuclear pore complex protein Nup85</fullName>
    </recommendedName>
</protein>
<keyword evidence="3 9" id="KW-0813">Transport</keyword>
<dbReference type="OrthoDB" id="17644at2759"/>
<comment type="subunit">
    <text evidence="9">Component of the nuclear pore complex (NPC).</text>
</comment>
<evidence type="ECO:0000313" key="11">
    <source>
        <dbReference type="Proteomes" id="UP000001300"/>
    </source>
</evidence>
<evidence type="ECO:0000256" key="5">
    <source>
        <dbReference type="ARBA" id="ARBA00022927"/>
    </source>
</evidence>
<keyword evidence="6 9" id="KW-0811">Translocation</keyword>
<dbReference type="GO" id="GO:0045893">
    <property type="term" value="P:positive regulation of DNA-templated transcription"/>
    <property type="evidence" value="ECO:0000318"/>
    <property type="project" value="GO_Central"/>
</dbReference>